<proteinExistence type="predicted"/>
<organism evidence="1 2">
    <name type="scientific">Mycena belliarum</name>
    <dbReference type="NCBI Taxonomy" id="1033014"/>
    <lineage>
        <taxon>Eukaryota</taxon>
        <taxon>Fungi</taxon>
        <taxon>Dikarya</taxon>
        <taxon>Basidiomycota</taxon>
        <taxon>Agaricomycotina</taxon>
        <taxon>Agaricomycetes</taxon>
        <taxon>Agaricomycetidae</taxon>
        <taxon>Agaricales</taxon>
        <taxon>Marasmiineae</taxon>
        <taxon>Mycenaceae</taxon>
        <taxon>Mycena</taxon>
    </lineage>
</organism>
<gene>
    <name evidence="1" type="ORF">B0H15DRAFT_946848</name>
</gene>
<keyword evidence="2" id="KW-1185">Reference proteome</keyword>
<evidence type="ECO:0000313" key="1">
    <source>
        <dbReference type="EMBL" id="KAJ7094431.1"/>
    </source>
</evidence>
<reference evidence="1" key="1">
    <citation type="submission" date="2023-03" db="EMBL/GenBank/DDBJ databases">
        <title>Massive genome expansion in bonnet fungi (Mycena s.s.) driven by repeated elements and novel gene families across ecological guilds.</title>
        <authorList>
            <consortium name="Lawrence Berkeley National Laboratory"/>
            <person name="Harder C.B."/>
            <person name="Miyauchi S."/>
            <person name="Viragh M."/>
            <person name="Kuo A."/>
            <person name="Thoen E."/>
            <person name="Andreopoulos B."/>
            <person name="Lu D."/>
            <person name="Skrede I."/>
            <person name="Drula E."/>
            <person name="Henrissat B."/>
            <person name="Morin E."/>
            <person name="Kohler A."/>
            <person name="Barry K."/>
            <person name="LaButti K."/>
            <person name="Morin E."/>
            <person name="Salamov A."/>
            <person name="Lipzen A."/>
            <person name="Mereny Z."/>
            <person name="Hegedus B."/>
            <person name="Baldrian P."/>
            <person name="Stursova M."/>
            <person name="Weitz H."/>
            <person name="Taylor A."/>
            <person name="Grigoriev I.V."/>
            <person name="Nagy L.G."/>
            <person name="Martin F."/>
            <person name="Kauserud H."/>
        </authorList>
    </citation>
    <scope>NUCLEOTIDE SEQUENCE</scope>
    <source>
        <strain evidence="1">CBHHK173m</strain>
    </source>
</reference>
<dbReference type="Proteomes" id="UP001222325">
    <property type="component" value="Unassembled WGS sequence"/>
</dbReference>
<dbReference type="AlphaFoldDB" id="A0AAD6XUQ2"/>
<accession>A0AAD6XUQ2</accession>
<evidence type="ECO:0008006" key="3">
    <source>
        <dbReference type="Google" id="ProtNLM"/>
    </source>
</evidence>
<protein>
    <recommendedName>
        <fullName evidence="3">F-box domain-containing protein</fullName>
    </recommendedName>
</protein>
<dbReference type="EMBL" id="JARJCN010000014">
    <property type="protein sequence ID" value="KAJ7094431.1"/>
    <property type="molecule type" value="Genomic_DNA"/>
</dbReference>
<sequence>MASIVNIPAEVLDDILHLVVFGVLLRWHDLWQHRLTLACVCSTFKNVIYGAPRYWSRLFVHRYTRRGYLEFCLRQTGSAALLLWVDSEKPPNPYAYDHALRRAPLSHFITGLRLHIRPFFHRVARLQIRGARQEDHVATVAELAKYEASSLTHLYLQFDSRYRTLTTDYSPFASHQRLSFLVLSCTFPITPHTSYAAVTTLVLRLLWLKHAPRWAEVRSVLVCMDHLEELQLDHVECVGMTDAPRLRMESLTSLVLQCDSEASIQLVALLDMPHVSSWELTLYDGASLSTLVEAGGSAFQRATRLRLDVEVLGYDDIPSLFRASTSIRDVDFSLSSKDVCDHIGHWAVTLPVRWHHMKITGPMAQSRAEAMVRALGDEGGGDVELTIYGREGETVRSVWTMLDGVPVEKELEGGRFIVPHRFSIDDRVKF</sequence>
<comment type="caution">
    <text evidence="1">The sequence shown here is derived from an EMBL/GenBank/DDBJ whole genome shotgun (WGS) entry which is preliminary data.</text>
</comment>
<name>A0AAD6XUQ2_9AGAR</name>
<evidence type="ECO:0000313" key="2">
    <source>
        <dbReference type="Proteomes" id="UP001222325"/>
    </source>
</evidence>